<dbReference type="Gene3D" id="1.10.287.130">
    <property type="match status" value="1"/>
</dbReference>
<proteinExistence type="predicted"/>
<dbReference type="STRING" id="928856.SAMN04488049_105257"/>
<feature type="domain" description="Histidine phosphotransferase ChpT C-terminal" evidence="1">
    <location>
        <begin position="77"/>
        <end position="192"/>
    </location>
</feature>
<protein>
    <recommendedName>
        <fullName evidence="1">Histidine phosphotransferase ChpT C-terminal domain-containing protein</fullName>
    </recommendedName>
</protein>
<dbReference type="EMBL" id="CYSD01000043">
    <property type="protein sequence ID" value="CUH82392.1"/>
    <property type="molecule type" value="Genomic_DNA"/>
</dbReference>
<evidence type="ECO:0000313" key="2">
    <source>
        <dbReference type="EMBL" id="CUH82392.1"/>
    </source>
</evidence>
<dbReference type="Pfam" id="PF10090">
    <property type="entry name" value="HPTransfase"/>
    <property type="match status" value="1"/>
</dbReference>
<dbReference type="RefSeq" id="WP_058291874.1">
    <property type="nucleotide sequence ID" value="NZ_CYSD01000043.1"/>
</dbReference>
<evidence type="ECO:0000313" key="3">
    <source>
        <dbReference type="Proteomes" id="UP000052022"/>
    </source>
</evidence>
<reference evidence="2" key="1">
    <citation type="submission" date="2015-09" db="EMBL/GenBank/DDBJ databases">
        <authorList>
            <consortium name="Swine Surveillance"/>
        </authorList>
    </citation>
    <scope>NUCLEOTIDE SEQUENCE [LARGE SCALE GENOMIC DNA]</scope>
    <source>
        <strain evidence="2">CECT 7557</strain>
    </source>
</reference>
<accession>A0A0P1GKH6</accession>
<dbReference type="InterPro" id="IPR036890">
    <property type="entry name" value="HATPase_C_sf"/>
</dbReference>
<keyword evidence="3" id="KW-1185">Reference proteome</keyword>
<gene>
    <name evidence="2" type="ORF">TRM7557_03912</name>
</gene>
<name>A0A0P1GKH6_9RHOB</name>
<dbReference type="Gene3D" id="3.30.565.10">
    <property type="entry name" value="Histidine kinase-like ATPase, C-terminal domain"/>
    <property type="match status" value="1"/>
</dbReference>
<dbReference type="InterPro" id="IPR018762">
    <property type="entry name" value="ChpT_C"/>
</dbReference>
<dbReference type="Proteomes" id="UP000052022">
    <property type="component" value="Unassembled WGS sequence"/>
</dbReference>
<sequence>MATDNAKLAALVGSRICHDLISPVGAINNGLELLGMAGAMDGPELELISDSVNNANARIRFFRIAFGAAGMQELGRAEVEGVLSDVSKGGRVKYQWNVEGSAPRADVRLAFLAGLCMESGLPYGGTVEISRSEDSWTITGEGRKVNADSALWASLSGGTGEIEITPALVQFALMPAMGAETGRTVSATASEEKLTIQF</sequence>
<dbReference type="OrthoDB" id="9803702at2"/>
<dbReference type="AlphaFoldDB" id="A0A0P1GKH6"/>
<evidence type="ECO:0000259" key="1">
    <source>
        <dbReference type="Pfam" id="PF10090"/>
    </source>
</evidence>
<organism evidence="2 3">
    <name type="scientific">Tritonibacter multivorans</name>
    <dbReference type="NCBI Taxonomy" id="928856"/>
    <lineage>
        <taxon>Bacteria</taxon>
        <taxon>Pseudomonadati</taxon>
        <taxon>Pseudomonadota</taxon>
        <taxon>Alphaproteobacteria</taxon>
        <taxon>Rhodobacterales</taxon>
        <taxon>Paracoccaceae</taxon>
        <taxon>Tritonibacter</taxon>
    </lineage>
</organism>